<dbReference type="InterPro" id="IPR003737">
    <property type="entry name" value="GlcNAc_PI_deacetylase-related"/>
</dbReference>
<evidence type="ECO:0000256" key="3">
    <source>
        <dbReference type="SAM" id="Phobius"/>
    </source>
</evidence>
<feature type="transmembrane region" description="Helical" evidence="3">
    <location>
        <begin position="65"/>
        <end position="86"/>
    </location>
</feature>
<dbReference type="EC" id="3.5.1.89" evidence="2"/>
<dbReference type="UniPathway" id="UPA00196"/>
<organism evidence="4">
    <name type="scientific">Cuerna arida</name>
    <dbReference type="NCBI Taxonomy" id="1464854"/>
    <lineage>
        <taxon>Eukaryota</taxon>
        <taxon>Metazoa</taxon>
        <taxon>Ecdysozoa</taxon>
        <taxon>Arthropoda</taxon>
        <taxon>Hexapoda</taxon>
        <taxon>Insecta</taxon>
        <taxon>Pterygota</taxon>
        <taxon>Neoptera</taxon>
        <taxon>Paraneoptera</taxon>
        <taxon>Hemiptera</taxon>
        <taxon>Auchenorrhyncha</taxon>
        <taxon>Membracoidea</taxon>
        <taxon>Cicadellidae</taxon>
        <taxon>Cicadellinae</taxon>
        <taxon>Proconiini</taxon>
        <taxon>Cuerna</taxon>
    </lineage>
</organism>
<proteinExistence type="inferred from homology"/>
<dbReference type="InterPro" id="IPR024078">
    <property type="entry name" value="LmbE-like_dom_sf"/>
</dbReference>
<dbReference type="AlphaFoldDB" id="A0A1B6EWZ0"/>
<keyword evidence="3" id="KW-0472">Membrane</keyword>
<keyword evidence="3" id="KW-0812">Transmembrane</keyword>
<accession>A0A1B6EWZ0</accession>
<dbReference type="Pfam" id="PF02585">
    <property type="entry name" value="PIG-L"/>
    <property type="match status" value="1"/>
</dbReference>
<dbReference type="GO" id="GO:0000225">
    <property type="term" value="F:N-acetylglucosaminylphosphatidylinositol deacetylase activity"/>
    <property type="evidence" value="ECO:0007669"/>
    <property type="project" value="UniProtKB-EC"/>
</dbReference>
<dbReference type="EMBL" id="GECZ01027290">
    <property type="protein sequence ID" value="JAS42479.1"/>
    <property type="molecule type" value="Transcribed_RNA"/>
</dbReference>
<evidence type="ECO:0000313" key="4">
    <source>
        <dbReference type="EMBL" id="JAS42479.1"/>
    </source>
</evidence>
<keyword evidence="3" id="KW-1133">Transmembrane helix</keyword>
<dbReference type="GO" id="GO:0006506">
    <property type="term" value="P:GPI anchor biosynthetic process"/>
    <property type="evidence" value="ECO:0007669"/>
    <property type="project" value="UniProtKB-UniPathway"/>
</dbReference>
<dbReference type="GO" id="GO:0016020">
    <property type="term" value="C:membrane"/>
    <property type="evidence" value="ECO:0007669"/>
    <property type="project" value="GOC"/>
</dbReference>
<dbReference type="GO" id="GO:0005783">
    <property type="term" value="C:endoplasmic reticulum"/>
    <property type="evidence" value="ECO:0007669"/>
    <property type="project" value="TreeGrafter"/>
</dbReference>
<dbReference type="PANTHER" id="PTHR12993">
    <property type="entry name" value="N-ACETYLGLUCOSAMINYL-PHOSPHATIDYLINOSITOL DE-N-ACETYLASE-RELATED"/>
    <property type="match status" value="1"/>
</dbReference>
<sequence length="327" mass="38002">MTSLPNTSTSIIGIFELPSGVKLFCQVYSSITMQVVKTFISDCYSYLKTALSTTSKKAYPSVDVLFAQFGFYVTVYLVLCFVMYRVSTYFRYQLSRCEYFDKCAKRVMVITAHPDDECMFFGPLIVRLVKGKRCLVFVLCLSCGNASNSKLRKRELWDSCQVLGIPSERILLCCSSLRMDGHQYKWKSEDLAQLIRDHIETFDIDTIFTFDKLGVSGHENHISLFRAVSFLSLRKWLPPGCRVFVLDSLGLLRKYSSIMDCALTLITSQYVFILSPYEHEIVKQALAKHKSQINWYRKLYMSFSRYTYVNSFYEIKRFHEYTPLRTN</sequence>
<dbReference type="PANTHER" id="PTHR12993:SF11">
    <property type="entry name" value="N-ACETYLGLUCOSAMINYL-PHOSPHATIDYLINOSITOL DE-N-ACETYLASE"/>
    <property type="match status" value="1"/>
</dbReference>
<comment type="similarity">
    <text evidence="1">Belongs to the PIGL family.</text>
</comment>
<evidence type="ECO:0000256" key="1">
    <source>
        <dbReference type="ARBA" id="ARBA00006066"/>
    </source>
</evidence>
<evidence type="ECO:0000256" key="2">
    <source>
        <dbReference type="ARBA" id="ARBA00012176"/>
    </source>
</evidence>
<name>A0A1B6EWZ0_9HEMI</name>
<gene>
    <name evidence="4" type="ORF">g.25232</name>
</gene>
<reference evidence="4" key="1">
    <citation type="submission" date="2015-11" db="EMBL/GenBank/DDBJ databases">
        <title>De novo transcriptome assembly of four potential Pierce s Disease insect vectors from Arizona vineyards.</title>
        <authorList>
            <person name="Tassone E.E."/>
        </authorList>
    </citation>
    <scope>NUCLEOTIDE SEQUENCE</scope>
</reference>
<protein>
    <recommendedName>
        <fullName evidence="2">N-acetylglucosaminylphosphatidylinositol deacetylase</fullName>
        <ecNumber evidence="2">3.5.1.89</ecNumber>
    </recommendedName>
</protein>
<dbReference type="Gene3D" id="3.40.50.10320">
    <property type="entry name" value="LmbE-like"/>
    <property type="match status" value="1"/>
</dbReference>
<dbReference type="SUPFAM" id="SSF102588">
    <property type="entry name" value="LmbE-like"/>
    <property type="match status" value="1"/>
</dbReference>